<feature type="compositionally biased region" description="Polar residues" evidence="1">
    <location>
        <begin position="565"/>
        <end position="581"/>
    </location>
</feature>
<feature type="compositionally biased region" description="Polar residues" evidence="1">
    <location>
        <begin position="519"/>
        <end position="537"/>
    </location>
</feature>
<evidence type="ECO:0000313" key="3">
    <source>
        <dbReference type="Proteomes" id="UP000186303"/>
    </source>
</evidence>
<evidence type="ECO:0000256" key="1">
    <source>
        <dbReference type="SAM" id="MobiDB-lite"/>
    </source>
</evidence>
<keyword evidence="3" id="KW-1185">Reference proteome</keyword>
<dbReference type="STRING" id="1230383.A0A1M8A4H0"/>
<feature type="compositionally biased region" description="Acidic residues" evidence="1">
    <location>
        <begin position="970"/>
        <end position="980"/>
    </location>
</feature>
<protein>
    <recommendedName>
        <fullName evidence="4">SH3 domain-containing protein</fullName>
    </recommendedName>
</protein>
<feature type="region of interest" description="Disordered" evidence="1">
    <location>
        <begin position="785"/>
        <end position="904"/>
    </location>
</feature>
<feature type="region of interest" description="Disordered" evidence="1">
    <location>
        <begin position="1087"/>
        <end position="1343"/>
    </location>
</feature>
<feature type="region of interest" description="Disordered" evidence="1">
    <location>
        <begin position="280"/>
        <end position="586"/>
    </location>
</feature>
<feature type="compositionally biased region" description="Polar residues" evidence="1">
    <location>
        <begin position="440"/>
        <end position="461"/>
    </location>
</feature>
<dbReference type="InterPro" id="IPR036249">
    <property type="entry name" value="Thioredoxin-like_sf"/>
</dbReference>
<dbReference type="InterPro" id="IPR006993">
    <property type="entry name" value="Glut_rich_SH3-bd"/>
</dbReference>
<feature type="compositionally biased region" description="Basic and acidic residues" evidence="1">
    <location>
        <begin position="413"/>
        <end position="424"/>
    </location>
</feature>
<feature type="compositionally biased region" description="Pro residues" evidence="1">
    <location>
        <begin position="118"/>
        <end position="128"/>
    </location>
</feature>
<feature type="compositionally biased region" description="Polar residues" evidence="1">
    <location>
        <begin position="1167"/>
        <end position="1178"/>
    </location>
</feature>
<feature type="compositionally biased region" description="Polar residues" evidence="1">
    <location>
        <begin position="1324"/>
        <end position="1337"/>
    </location>
</feature>
<dbReference type="SUPFAM" id="SSF52833">
    <property type="entry name" value="Thioredoxin-like"/>
    <property type="match status" value="1"/>
</dbReference>
<feature type="compositionally biased region" description="Polar residues" evidence="1">
    <location>
        <begin position="1193"/>
        <end position="1202"/>
    </location>
</feature>
<feature type="region of interest" description="Disordered" evidence="1">
    <location>
        <begin position="170"/>
        <end position="197"/>
    </location>
</feature>
<feature type="compositionally biased region" description="Basic and acidic residues" evidence="1">
    <location>
        <begin position="834"/>
        <end position="853"/>
    </location>
</feature>
<feature type="region of interest" description="Disordered" evidence="1">
    <location>
        <begin position="647"/>
        <end position="739"/>
    </location>
</feature>
<feature type="compositionally biased region" description="Basic and acidic residues" evidence="1">
    <location>
        <begin position="868"/>
        <end position="878"/>
    </location>
</feature>
<proteinExistence type="predicted"/>
<feature type="compositionally biased region" description="Polar residues" evidence="1">
    <location>
        <begin position="1216"/>
        <end position="1242"/>
    </location>
</feature>
<feature type="region of interest" description="Disordered" evidence="1">
    <location>
        <begin position="955"/>
        <end position="996"/>
    </location>
</feature>
<dbReference type="OrthoDB" id="9932926at2759"/>
<feature type="compositionally biased region" description="Basic and acidic residues" evidence="1">
    <location>
        <begin position="661"/>
        <end position="679"/>
    </location>
</feature>
<dbReference type="EMBL" id="LT671822">
    <property type="protein sequence ID" value="SHO77311.1"/>
    <property type="molecule type" value="Genomic_DNA"/>
</dbReference>
<feature type="compositionally biased region" description="Basic and acidic residues" evidence="1">
    <location>
        <begin position="1180"/>
        <end position="1189"/>
    </location>
</feature>
<reference evidence="3" key="1">
    <citation type="journal article" date="2017" name="Nucleic Acids Res.">
        <title>Proteogenomics produces comprehensive and highly accurate protein-coding gene annotation in a complete genome assembly of Malassezia sympodialis.</title>
        <authorList>
            <person name="Zhu Y."/>
            <person name="Engstroem P.G."/>
            <person name="Tellgren-Roth C."/>
            <person name="Baudo C.D."/>
            <person name="Kennell J.C."/>
            <person name="Sun S."/>
            <person name="Billmyre R.B."/>
            <person name="Schroeder M.S."/>
            <person name="Andersson A."/>
            <person name="Holm T."/>
            <person name="Sigurgeirsson B."/>
            <person name="Wu G."/>
            <person name="Sankaranarayanan S.R."/>
            <person name="Siddharthan R."/>
            <person name="Sanyal K."/>
            <person name="Lundeberg J."/>
            <person name="Nystedt B."/>
            <person name="Boekhout T."/>
            <person name="Dawson T.L. Jr."/>
            <person name="Heitman J."/>
            <person name="Scheynius A."/>
            <person name="Lehtioe J."/>
        </authorList>
    </citation>
    <scope>NUCLEOTIDE SEQUENCE [LARGE SCALE GENOMIC DNA]</scope>
    <source>
        <strain evidence="3">ATCC 42132</strain>
    </source>
</reference>
<feature type="compositionally biased region" description="Basic and acidic residues" evidence="1">
    <location>
        <begin position="806"/>
        <end position="822"/>
    </location>
</feature>
<feature type="compositionally biased region" description="Polar residues" evidence="1">
    <location>
        <begin position="854"/>
        <end position="867"/>
    </location>
</feature>
<feature type="compositionally biased region" description="Basic and acidic residues" evidence="1">
    <location>
        <begin position="541"/>
        <end position="564"/>
    </location>
</feature>
<organism evidence="2 3">
    <name type="scientific">Malassezia sympodialis (strain ATCC 42132)</name>
    <name type="common">Atopic eczema-associated yeast</name>
    <dbReference type="NCBI Taxonomy" id="1230383"/>
    <lineage>
        <taxon>Eukaryota</taxon>
        <taxon>Fungi</taxon>
        <taxon>Dikarya</taxon>
        <taxon>Basidiomycota</taxon>
        <taxon>Ustilaginomycotina</taxon>
        <taxon>Malasseziomycetes</taxon>
        <taxon>Malasseziales</taxon>
        <taxon>Malasseziaceae</taxon>
        <taxon>Malassezia</taxon>
    </lineage>
</organism>
<name>A0A1M8A4H0_MALS4</name>
<feature type="compositionally biased region" description="Polar residues" evidence="1">
    <location>
        <begin position="681"/>
        <end position="692"/>
    </location>
</feature>
<gene>
    <name evidence="2" type="ORF">MSYG_1652</name>
</gene>
<feature type="compositionally biased region" description="Basic and acidic residues" evidence="1">
    <location>
        <begin position="1129"/>
        <end position="1143"/>
    </location>
</feature>
<evidence type="ECO:0000313" key="2">
    <source>
        <dbReference type="EMBL" id="SHO77311.1"/>
    </source>
</evidence>
<feature type="compositionally biased region" description="Polar residues" evidence="1">
    <location>
        <begin position="1089"/>
        <end position="1118"/>
    </location>
</feature>
<dbReference type="VEuPathDB" id="FungiDB:MSYG_1652"/>
<feature type="compositionally biased region" description="Basic and acidic residues" evidence="1">
    <location>
        <begin position="464"/>
        <end position="477"/>
    </location>
</feature>
<accession>A0A1M8A4H0</accession>
<feature type="region of interest" description="Disordered" evidence="1">
    <location>
        <begin position="96"/>
        <end position="135"/>
    </location>
</feature>
<dbReference type="Pfam" id="PF04908">
    <property type="entry name" value="SH3BGR"/>
    <property type="match status" value="1"/>
</dbReference>
<feature type="compositionally biased region" description="Basic and acidic residues" evidence="1">
    <location>
        <begin position="695"/>
        <end position="721"/>
    </location>
</feature>
<feature type="compositionally biased region" description="Basic and acidic residues" evidence="1">
    <location>
        <begin position="367"/>
        <end position="388"/>
    </location>
</feature>
<evidence type="ECO:0008006" key="4">
    <source>
        <dbReference type="Google" id="ProtNLM"/>
    </source>
</evidence>
<dbReference type="Proteomes" id="UP000186303">
    <property type="component" value="Chromosome 2"/>
</dbReference>
<feature type="compositionally biased region" description="Polar residues" evidence="1">
    <location>
        <begin position="785"/>
        <end position="794"/>
    </location>
</feature>
<dbReference type="Gene3D" id="3.40.30.10">
    <property type="entry name" value="Glutaredoxin"/>
    <property type="match status" value="1"/>
</dbReference>
<sequence length="1362" mass="147011">MSAEVELFSTSILGNPRTRSRHDRYVSVLTAFKIPFVYHDLSADEDAKRRWRAKSQNSPLPGLLVHNEWRGTFEEFEEAVELGDLQGFLQIDPTRRTTQPVEKGPQAPSELHSSLKLPPGPTVNPTPAAPGQGRRTLEDEDVLSFLPQGTTVTDAEVDALLKELEKPLPRTTRRSYTPSNRLSHEPVPLPAMPSKGAPTQVERAKYDPQSRNLVSEAAKAIGVEVKPRGPAPRMKLNSRPLQEIMAERRDRMARTENDRRNDELFSSLGLSNKTISAEEADAFLRDGTIPNLKTDGKEPASLPSPEPETIAKADLAKCNEATDLSQVGTEAPSGLLPEDKDKASLNEGSEDNCDGQPQIADECAEEMPEKNQGEKEPDKISEPEKSRMEQTNTKATTVKHVNYSGSEQPNKQAEYEEMAKREEPNSEDVVSGDLDKDVTSCANSSANQEDNHAESSSTTSEPADISRNDNEKTRDATPADALVEPSGPEPESNVFVPDVSVGSETDYKNSGGDIITDNVILSGNTLEDPNTDVQDLGSQDDASHEGMETTKNKISPEESKRTEILDTQDTGLTEPASQVESSDVVKSHPFRHNVEGTEDDVAFEPSMAEPVSISTNHDILEINEEPNADDIGNLQTGAETCAFGKEATGLSTNALESTEDQVGRNDRETADIDKLEVQKQDAPSMNDKNASSGIHDVRPEGKGVEEPTDDRVLAFKRKDTSPDVPPFSTSSCKPAENGRLAEQPDAIAEELELEGNKARVPVNQVGSDKQEVTETNFPPLIIAQSVQDSPSPSNAVMEPELPGTAPHKDDQDLICENSHRSLEGGNNDAIMEETTAHADILNREDTVTKDTSDQKNSTASDAYASSVQRDEKLLRETDEACIGPDSIPHAGPSLSKDGPAEQTIKEPTADLASIAKDLEDADTSLTDAATKEAYVNEEKDTPIVVKIENAEPTHLLKATHDVSDQVQNDSEGETESTGDTDSDRVGNALQSSALVSSIDEASPVEAVQVPINREAPVPADTSLSVNGQSHSDESIIQETAISTDLATPKVSEADISAPVQGLDELSGENMGDVTTIVHTADRDAEKLESQTLAATNSESVSVQVADTNTLVERQTVPTSLPEDPSLNVKDPELLHSLDRKIKSEVGSQCTVDEQETPSLKELPENSGAESLSPLSMNTGLEREAAKDPCDSGSVYSKESAPSSREPWTGGAEIYETTDTPTRFSQIDESPQGTIASSASNKDPNTDLHATNVLEGPTKTEQLSEPPSAEQEKVTSPQDEAEPLADKLLDSPNLARAPMSTTSANVSGRRIVTAMPPMEPRPNDTRSMNSTRAVSQPTKPAGHRRTISDILREADAILQASKK</sequence>